<feature type="active site" description="Proton donor" evidence="4">
    <location>
        <position position="160"/>
    </location>
</feature>
<gene>
    <name evidence="7" type="ORF">DM02DRAFT_650579</name>
</gene>
<evidence type="ECO:0000313" key="7">
    <source>
        <dbReference type="EMBL" id="PVI05565.1"/>
    </source>
</evidence>
<accession>A0A2V1E8K2</accession>
<evidence type="ECO:0000313" key="8">
    <source>
        <dbReference type="Proteomes" id="UP000244855"/>
    </source>
</evidence>
<protein>
    <submittedName>
        <fullName evidence="7">Glycoside hydrolase family 26 protein</fullName>
    </submittedName>
</protein>
<dbReference type="InterPro" id="IPR022790">
    <property type="entry name" value="GH26_dom"/>
</dbReference>
<dbReference type="InterPro" id="IPR017853">
    <property type="entry name" value="GH"/>
</dbReference>
<reference evidence="7 8" key="1">
    <citation type="journal article" date="2018" name="Sci. Rep.">
        <title>Comparative genomics provides insights into the lifestyle and reveals functional heterogeneity of dark septate endophytic fungi.</title>
        <authorList>
            <person name="Knapp D.G."/>
            <person name="Nemeth J.B."/>
            <person name="Barry K."/>
            <person name="Hainaut M."/>
            <person name="Henrissat B."/>
            <person name="Johnson J."/>
            <person name="Kuo A."/>
            <person name="Lim J.H.P."/>
            <person name="Lipzen A."/>
            <person name="Nolan M."/>
            <person name="Ohm R.A."/>
            <person name="Tamas L."/>
            <person name="Grigoriev I.V."/>
            <person name="Spatafora J.W."/>
            <person name="Nagy L.G."/>
            <person name="Kovacs G.M."/>
        </authorList>
    </citation>
    <scope>NUCLEOTIDE SEQUENCE [LARGE SCALE GENOMIC DNA]</scope>
    <source>
        <strain evidence="7 8">DSE2036</strain>
    </source>
</reference>
<feature type="domain" description="GH26" evidence="6">
    <location>
        <begin position="1"/>
        <end position="323"/>
    </location>
</feature>
<keyword evidence="3 4" id="KW-0326">Glycosidase</keyword>
<evidence type="ECO:0000259" key="6">
    <source>
        <dbReference type="PROSITE" id="PS51764"/>
    </source>
</evidence>
<evidence type="ECO:0000256" key="3">
    <source>
        <dbReference type="ARBA" id="ARBA00023295"/>
    </source>
</evidence>
<dbReference type="GO" id="GO:0016985">
    <property type="term" value="F:mannan endo-1,4-beta-mannosidase activity"/>
    <property type="evidence" value="ECO:0007669"/>
    <property type="project" value="InterPro"/>
</dbReference>
<dbReference type="InterPro" id="IPR000805">
    <property type="entry name" value="Glyco_hydro_26"/>
</dbReference>
<dbReference type="PANTHER" id="PTHR40079">
    <property type="entry name" value="MANNAN ENDO-1,4-BETA-MANNOSIDASE E-RELATED"/>
    <property type="match status" value="1"/>
</dbReference>
<keyword evidence="8" id="KW-1185">Reference proteome</keyword>
<name>A0A2V1E8K2_9PLEO</name>
<dbReference type="OrthoDB" id="428177at2759"/>
<dbReference type="AlphaFoldDB" id="A0A2V1E8K2"/>
<evidence type="ECO:0000256" key="4">
    <source>
        <dbReference type="PROSITE-ProRule" id="PRU01100"/>
    </source>
</evidence>
<feature type="active site" description="Nucleophile" evidence="4">
    <location>
        <position position="264"/>
    </location>
</feature>
<proteinExistence type="inferred from homology"/>
<dbReference type="GO" id="GO:0006080">
    <property type="term" value="P:substituted mannan metabolic process"/>
    <property type="evidence" value="ECO:0007669"/>
    <property type="project" value="InterPro"/>
</dbReference>
<organism evidence="7 8">
    <name type="scientific">Periconia macrospinosa</name>
    <dbReference type="NCBI Taxonomy" id="97972"/>
    <lineage>
        <taxon>Eukaryota</taxon>
        <taxon>Fungi</taxon>
        <taxon>Dikarya</taxon>
        <taxon>Ascomycota</taxon>
        <taxon>Pezizomycotina</taxon>
        <taxon>Dothideomycetes</taxon>
        <taxon>Pleosporomycetidae</taxon>
        <taxon>Pleosporales</taxon>
        <taxon>Massarineae</taxon>
        <taxon>Periconiaceae</taxon>
        <taxon>Periconia</taxon>
    </lineage>
</organism>
<evidence type="ECO:0000256" key="2">
    <source>
        <dbReference type="ARBA" id="ARBA00022801"/>
    </source>
</evidence>
<evidence type="ECO:0000256" key="5">
    <source>
        <dbReference type="SAM" id="MobiDB-lite"/>
    </source>
</evidence>
<dbReference type="Pfam" id="PF02156">
    <property type="entry name" value="Glyco_hydro_26"/>
    <property type="match status" value="1"/>
</dbReference>
<feature type="region of interest" description="Disordered" evidence="5">
    <location>
        <begin position="337"/>
        <end position="363"/>
    </location>
</feature>
<dbReference type="Gene3D" id="3.20.20.80">
    <property type="entry name" value="Glycosidases"/>
    <property type="match status" value="1"/>
</dbReference>
<sequence>MKSTFYTTAVAAMTASLANAISIPQMSPKTDIVKRAPSDLLIPADGLSTNCISIGFLPCEGEAPELCPRYSMSQITSKLSNNAKAGAYGWYAQITDKPFDGSQLLAVKNDIKKSGAVFVASVMPSINFNKITPEVAKQVASAMKKFTDDGIPVWLRFGHEMNYYAQSGVYHGTPADFVTAWKNIYNANCKGNPRVKCFWSPNRNDDGKQLPQYWPGKEYVDIVGIDCYPGKNEDPSKIDLFDKMYGNFYNTYSKANNLPFAIGETGADAARKEAWLKTLVSKQVKAKYPNYVSMSWFEFKKTENGGTTDFRIVMTDDKTLAQTQQTLFVGGNESCAKGGANSTTTKPEMSAVASGVKQTVGAP</sequence>
<dbReference type="Proteomes" id="UP000244855">
    <property type="component" value="Unassembled WGS sequence"/>
</dbReference>
<dbReference type="EMBL" id="KZ805313">
    <property type="protein sequence ID" value="PVI05565.1"/>
    <property type="molecule type" value="Genomic_DNA"/>
</dbReference>
<dbReference type="SUPFAM" id="SSF51445">
    <property type="entry name" value="(Trans)glycosidases"/>
    <property type="match status" value="1"/>
</dbReference>
<evidence type="ECO:0000256" key="1">
    <source>
        <dbReference type="ARBA" id="ARBA00007754"/>
    </source>
</evidence>
<comment type="similarity">
    <text evidence="1 4">Belongs to the glycosyl hydrolase 26 family.</text>
</comment>
<dbReference type="PROSITE" id="PS51764">
    <property type="entry name" value="GH26"/>
    <property type="match status" value="1"/>
</dbReference>
<dbReference type="PANTHER" id="PTHR40079:SF6">
    <property type="entry name" value="GH26 DOMAIN-CONTAINING PROTEIN"/>
    <property type="match status" value="1"/>
</dbReference>
<keyword evidence="2 4" id="KW-0378">Hydrolase</keyword>